<sequence length="1368" mass="149720">MDGDRLLFDPLGHMAAESSRPPPTPEHSSQRPQAHERQGQQSRSRRKSSRQGVGDRRGKSKKNRKHSSSQRDNSKTKDEVVGGSGDGRQAREQQRDGGAREQGGVPSHGTEQQQQQQQNAGQQIKDSHRSGAQHALRAEQHEQRQMPPQQQPEQGNSRRSSASFPKVLRAGGTMGRSAAKGVQSFASSLFSRTPGRRTGSWSRTASSDAGASSSQRKGTPRSGRRRKAPIHGVIFLHIGGTRDLSVREVADFVVGMYLDDQLKATTTVKTNTAQPAWNEEFSIEWSTSDAPLFLELRLHDQGRLSGDTLLGLVRIPVGVKQKLRRTEWAQFRPLRNGRIDVSGASIKLDFTVNNPKGISETDYARFRHFCRQHRFDLPILLDSPAEGEDSAVRDDGCTVGFLPGPDEEIEVWKDDVFVAVGQRQARGTVILTNYRLVVMEQLLEKRSARKGRGLQLLMDSVSDEDAVVVSTRAAWLAQQQQQQQQQLARVANQEHAQAAEQEVTSEPAADQRQTSSEVQSMLSFEGCTMYSSDNNDDRDDDDDDDDDGGSGGGGVTSGASSRRDSQSNVLNNSDDDDDDGAGGGDTGTNTPTLVDRESNDGGGGGGDTGVLFLGNELSLNMCVPLGLLQSVSITDDVIYQPTRDNDNDSTGDAIAVVGASDVQVHTGGGGRNNGATNGGGGDDDDDVDDDGNSAVSSNLTELFGKMRSFGSELFGNAGGDGDDGGSEGGRARGTGHRSSSAVAATSSSAAARTATASSATTTATTPAAAVVGRGGDGRVLFSQLQRTDSDSVLSGDDSLFATPPMPGSPITPTRAQSGWGGDESEAATPLSPPKRQQAGFTFRIQCKDMRTLAITFAAGRSGSRRNVQNLITMFGRRLEDAMGSSTEVMALHRGRTSRTRDWSLYNPTAEFRRQGIYDDSGDHPHPHPWTTTRMNEAYTVCPTYPSMLYVPRAIPESVLRGSAVFRSSQRLPVLTWYSNRNGGARAIIRCAQPLVGAVARKSDDDIALVSQLRKMGSNPDHIVICDARSLLAAGGNRVLGKGSEDPSVYPHIKMYFMSIGNIHAVRQSYEALQDLCARGSEKKWYGKLEATGWLAHTRSILSAARVIARKVEQLGVSAIVHCSDGWDRTSQLVALAQIMLDPFFRTLDGFIVLIEKDWLSFGHKFRARVGSRDQPAENSPIFLQFLDCVWQFVRQAPNAFEFTGDLLLFLADHCQSGWFGTFCYDCEAQRIRNSLSQRSASVWSHVAACRQHYTNSNYTRTATVIFPSCSMKRIVLWEDYFLRYDSTRTEDILEEEEPTTFMWVDDKHARVCKDCGLGFTVFRRRHHCRACGHVFCHTCSNRWMELPQHGFKGKQRVCESCYQRMITS</sequence>
<feature type="region of interest" description="Disordered" evidence="12">
    <location>
        <begin position="189"/>
        <end position="226"/>
    </location>
</feature>
<feature type="compositionally biased region" description="Acidic residues" evidence="12">
    <location>
        <begin position="681"/>
        <end position="691"/>
    </location>
</feature>
<dbReference type="GO" id="GO:0012505">
    <property type="term" value="C:endomembrane system"/>
    <property type="evidence" value="ECO:0007669"/>
    <property type="project" value="UniProtKB-SubCell"/>
</dbReference>
<evidence type="ECO:0000256" key="5">
    <source>
        <dbReference type="ARBA" id="ARBA00022801"/>
    </source>
</evidence>
<organism evidence="18">
    <name type="scientific">Salpingoeca rosetta (strain ATCC 50818 / BSB-021)</name>
    <dbReference type="NCBI Taxonomy" id="946362"/>
    <lineage>
        <taxon>Eukaryota</taxon>
        <taxon>Choanoflagellata</taxon>
        <taxon>Craspedida</taxon>
        <taxon>Salpingoecidae</taxon>
        <taxon>Salpingoeca</taxon>
    </lineage>
</organism>
<feature type="region of interest" description="Disordered" evidence="12">
    <location>
        <begin position="714"/>
        <end position="764"/>
    </location>
</feature>
<dbReference type="InParanoid" id="F2UP97"/>
<dbReference type="eggNOG" id="KOG4471">
    <property type="taxonomic scope" value="Eukaryota"/>
</dbReference>
<feature type="domain" description="Tyrosine specific protein phosphatases" evidence="14">
    <location>
        <begin position="1098"/>
        <end position="1135"/>
    </location>
</feature>
<dbReference type="STRING" id="946362.F2UP97"/>
<dbReference type="CDD" id="cd00030">
    <property type="entry name" value="C2"/>
    <property type="match status" value="1"/>
</dbReference>
<evidence type="ECO:0000313" key="17">
    <source>
        <dbReference type="EMBL" id="EGD79452.1"/>
    </source>
</evidence>
<accession>F2UP97</accession>
<feature type="compositionally biased region" description="Basic and acidic residues" evidence="12">
    <location>
        <begin position="88"/>
        <end position="99"/>
    </location>
</feature>
<dbReference type="GO" id="GO:0046856">
    <property type="term" value="P:phosphatidylinositol dephosphorylation"/>
    <property type="evidence" value="ECO:0007669"/>
    <property type="project" value="TreeGrafter"/>
</dbReference>
<dbReference type="GO" id="GO:0008270">
    <property type="term" value="F:zinc ion binding"/>
    <property type="evidence" value="ECO:0007669"/>
    <property type="project" value="UniProtKB-KW"/>
</dbReference>
<feature type="compositionally biased region" description="Acidic residues" evidence="12">
    <location>
        <begin position="534"/>
        <end position="548"/>
    </location>
</feature>
<comment type="subcellular location">
    <subcellularLocation>
        <location evidence="1">Endomembrane system</location>
        <topology evidence="1">Peripheral membrane protein</topology>
    </subcellularLocation>
</comment>
<feature type="region of interest" description="Disordered" evidence="12">
    <location>
        <begin position="489"/>
        <end position="607"/>
    </location>
</feature>
<dbReference type="GO" id="GO:0004438">
    <property type="term" value="F:phosphatidylinositol-3-phosphate phosphatase activity"/>
    <property type="evidence" value="ECO:0007669"/>
    <property type="project" value="TreeGrafter"/>
</dbReference>
<dbReference type="InterPro" id="IPR011011">
    <property type="entry name" value="Znf_FYVE_PHD"/>
</dbReference>
<keyword evidence="5" id="KW-0378">Hydrolase</keyword>
<reference evidence="17" key="1">
    <citation type="submission" date="2009-08" db="EMBL/GenBank/DDBJ databases">
        <title>Annotation of Salpingoeca rosetta.</title>
        <authorList>
            <consortium name="The Broad Institute Genome Sequencing Platform"/>
            <person name="Russ C."/>
            <person name="Cuomo C."/>
            <person name="Burger G."/>
            <person name="Gray M.W."/>
            <person name="Holland P.W.H."/>
            <person name="King N."/>
            <person name="Lang F.B.F."/>
            <person name="Roger A.J."/>
            <person name="Ruiz-Trillo I."/>
            <person name="Young S.K."/>
            <person name="Zeng Q."/>
            <person name="Gargeya S."/>
            <person name="Alvarado L."/>
            <person name="Berlin A."/>
            <person name="Chapman S.B."/>
            <person name="Chen Z."/>
            <person name="Freedman E."/>
            <person name="Gellesch M."/>
            <person name="Goldberg J."/>
            <person name="Griggs A."/>
            <person name="Gujja S."/>
            <person name="Heilman E."/>
            <person name="Heiman D."/>
            <person name="Howarth C."/>
            <person name="Mehta T."/>
            <person name="Neiman D."/>
            <person name="Pearson M."/>
            <person name="Roberts A."/>
            <person name="Saif S."/>
            <person name="Shea T."/>
            <person name="Shenoy N."/>
            <person name="Sisk P."/>
            <person name="Stolte C."/>
            <person name="Sykes S."/>
            <person name="White J."/>
            <person name="Yandava C."/>
            <person name="Haas B."/>
            <person name="Nusbaum C."/>
            <person name="Birren B."/>
        </authorList>
    </citation>
    <scope>NUCLEOTIDE SEQUENCE [LARGE SCALE GENOMIC DNA]</scope>
    <source>
        <strain evidence="17">ATCC 50818</strain>
    </source>
</reference>
<feature type="domain" description="FYVE-type" evidence="15">
    <location>
        <begin position="1306"/>
        <end position="1366"/>
    </location>
</feature>
<feature type="compositionally biased region" description="Polar residues" evidence="12">
    <location>
        <begin position="511"/>
        <end position="522"/>
    </location>
</feature>
<dbReference type="SMART" id="SM00064">
    <property type="entry name" value="FYVE"/>
    <property type="match status" value="1"/>
</dbReference>
<dbReference type="KEGG" id="sre:PTSG_10018"/>
<evidence type="ECO:0000256" key="11">
    <source>
        <dbReference type="PROSITE-ProRule" id="PRU00091"/>
    </source>
</evidence>
<dbReference type="Proteomes" id="UP000007799">
    <property type="component" value="Unassembled WGS sequence"/>
</dbReference>
<evidence type="ECO:0000256" key="10">
    <source>
        <dbReference type="PIRSR" id="PIRSR630564-2"/>
    </source>
</evidence>
<evidence type="ECO:0000256" key="2">
    <source>
        <dbReference type="ARBA" id="ARBA00012903"/>
    </source>
</evidence>
<dbReference type="InterPro" id="IPR035892">
    <property type="entry name" value="C2_domain_sf"/>
</dbReference>
<evidence type="ECO:0000256" key="8">
    <source>
        <dbReference type="ARBA" id="ARBA00032571"/>
    </source>
</evidence>
<dbReference type="GO" id="GO:0005737">
    <property type="term" value="C:cytoplasm"/>
    <property type="evidence" value="ECO:0007669"/>
    <property type="project" value="TreeGrafter"/>
</dbReference>
<dbReference type="Gene3D" id="3.30.40.10">
    <property type="entry name" value="Zinc/RING finger domain, C3HC4 (zinc finger)"/>
    <property type="match status" value="1"/>
</dbReference>
<name>F2UP97_SALR5</name>
<dbReference type="RefSeq" id="XP_004988933.1">
    <property type="nucleotide sequence ID" value="XM_004988876.1"/>
</dbReference>
<feature type="compositionally biased region" description="Low complexity" evidence="12">
    <location>
        <begin position="790"/>
        <end position="799"/>
    </location>
</feature>
<feature type="compositionally biased region" description="Low complexity" evidence="12">
    <location>
        <begin position="112"/>
        <end position="123"/>
    </location>
</feature>
<keyword evidence="7" id="KW-0472">Membrane</keyword>
<evidence type="ECO:0000259" key="14">
    <source>
        <dbReference type="PROSITE" id="PS50056"/>
    </source>
</evidence>
<dbReference type="SUPFAM" id="SSF57903">
    <property type="entry name" value="FYVE/PHD zinc finger"/>
    <property type="match status" value="1"/>
</dbReference>
<dbReference type="PROSITE" id="PS50178">
    <property type="entry name" value="ZF_FYVE"/>
    <property type="match status" value="1"/>
</dbReference>
<dbReference type="OrthoDB" id="271628at2759"/>
<dbReference type="EC" id="3.1.3.95" evidence="2"/>
<feature type="compositionally biased region" description="Low complexity" evidence="12">
    <location>
        <begin position="738"/>
        <end position="764"/>
    </location>
</feature>
<evidence type="ECO:0000256" key="3">
    <source>
        <dbReference type="ARBA" id="ARBA00022723"/>
    </source>
</evidence>
<evidence type="ECO:0000313" key="18">
    <source>
        <dbReference type="Proteomes" id="UP000007799"/>
    </source>
</evidence>
<evidence type="ECO:0000259" key="15">
    <source>
        <dbReference type="PROSITE" id="PS50178"/>
    </source>
</evidence>
<feature type="compositionally biased region" description="Low complexity" evidence="12">
    <location>
        <begin position="145"/>
        <end position="154"/>
    </location>
</feature>
<dbReference type="InterPro" id="IPR029021">
    <property type="entry name" value="Prot-tyrosine_phosphatase-like"/>
</dbReference>
<dbReference type="PROSITE" id="PS50056">
    <property type="entry name" value="TYR_PHOSPHATASE_2"/>
    <property type="match status" value="1"/>
</dbReference>
<evidence type="ECO:0000259" key="16">
    <source>
        <dbReference type="PROSITE" id="PS51339"/>
    </source>
</evidence>
<dbReference type="GeneID" id="16069475"/>
<feature type="active site" description="Phosphocysteine intermediate" evidence="9">
    <location>
        <position position="1122"/>
    </location>
</feature>
<dbReference type="PANTHER" id="PTHR10807">
    <property type="entry name" value="MYOTUBULARIN-RELATED"/>
    <property type="match status" value="1"/>
</dbReference>
<dbReference type="InterPro" id="IPR030564">
    <property type="entry name" value="Myotubularin"/>
</dbReference>
<feature type="domain" description="C2" evidence="13">
    <location>
        <begin position="215"/>
        <end position="330"/>
    </location>
</feature>
<dbReference type="CDD" id="cd14507">
    <property type="entry name" value="PTP-MTM-like"/>
    <property type="match status" value="1"/>
</dbReference>
<keyword evidence="3" id="KW-0479">Metal-binding</keyword>
<feature type="domain" description="Myotubularin phosphatase" evidence="16">
    <location>
        <begin position="901"/>
        <end position="1281"/>
    </location>
</feature>
<dbReference type="GO" id="GO:0016020">
    <property type="term" value="C:membrane"/>
    <property type="evidence" value="ECO:0007669"/>
    <property type="project" value="TreeGrafter"/>
</dbReference>
<dbReference type="SUPFAM" id="SSF49562">
    <property type="entry name" value="C2 domain (Calcium/lipid-binding domain, CaLB)"/>
    <property type="match status" value="1"/>
</dbReference>
<dbReference type="InterPro" id="IPR000387">
    <property type="entry name" value="Tyr_Pase_dom"/>
</dbReference>
<dbReference type="Pfam" id="PF00168">
    <property type="entry name" value="C2"/>
    <property type="match status" value="1"/>
</dbReference>
<keyword evidence="18" id="KW-1185">Reference proteome</keyword>
<dbReference type="InterPro" id="IPR017455">
    <property type="entry name" value="Znf_FYVE-rel"/>
</dbReference>
<dbReference type="InterPro" id="IPR010569">
    <property type="entry name" value="Myotubularin-like_Pase_dom"/>
</dbReference>
<feature type="binding site" evidence="10">
    <location>
        <begin position="1122"/>
        <end position="1128"/>
    </location>
    <ligand>
        <name>substrate</name>
    </ligand>
</feature>
<dbReference type="SUPFAM" id="SSF52799">
    <property type="entry name" value="(Phosphotyrosine protein) phosphatases II"/>
    <property type="match status" value="1"/>
</dbReference>
<evidence type="ECO:0000256" key="7">
    <source>
        <dbReference type="ARBA" id="ARBA00023136"/>
    </source>
</evidence>
<keyword evidence="4 11" id="KW-0863">Zinc-finger</keyword>
<dbReference type="InterPro" id="IPR016130">
    <property type="entry name" value="Tyr_Pase_AS"/>
</dbReference>
<evidence type="ECO:0000259" key="13">
    <source>
        <dbReference type="PROSITE" id="PS50004"/>
    </source>
</evidence>
<feature type="region of interest" description="Disordered" evidence="12">
    <location>
        <begin position="789"/>
        <end position="836"/>
    </location>
</feature>
<dbReference type="Pfam" id="PF01363">
    <property type="entry name" value="FYVE"/>
    <property type="match status" value="1"/>
</dbReference>
<protein>
    <recommendedName>
        <fullName evidence="2">phosphatidylinositol-3,5-bisphosphate 3-phosphatase</fullName>
        <ecNumber evidence="2">3.1.3.95</ecNumber>
    </recommendedName>
    <alternativeName>
        <fullName evidence="8">Phosphatidylinositol-3,5-bisphosphate 3-phosphatase</fullName>
    </alternativeName>
</protein>
<dbReference type="PANTHER" id="PTHR10807:SF128">
    <property type="entry name" value="PHOSPHATIDYLINOSITOL-3,5-BISPHOSPHATE 3-PHOSPHATASE"/>
    <property type="match status" value="1"/>
</dbReference>
<dbReference type="GO" id="GO:0052629">
    <property type="term" value="F:phosphatidylinositol-3,5-bisphosphate 3-phosphatase activity"/>
    <property type="evidence" value="ECO:0007669"/>
    <property type="project" value="UniProtKB-EC"/>
</dbReference>
<dbReference type="PROSITE" id="PS00383">
    <property type="entry name" value="TYR_PHOSPHATASE_1"/>
    <property type="match status" value="1"/>
</dbReference>
<dbReference type="PROSITE" id="PS51339">
    <property type="entry name" value="PPASE_MYOTUBULARIN"/>
    <property type="match status" value="1"/>
</dbReference>
<evidence type="ECO:0000256" key="9">
    <source>
        <dbReference type="PIRSR" id="PIRSR630564-1"/>
    </source>
</evidence>
<dbReference type="Gene3D" id="2.60.40.150">
    <property type="entry name" value="C2 domain"/>
    <property type="match status" value="1"/>
</dbReference>
<feature type="region of interest" description="Disordered" evidence="12">
    <location>
        <begin position="1"/>
        <end position="162"/>
    </location>
</feature>
<keyword evidence="6" id="KW-0862">Zinc</keyword>
<feature type="compositionally biased region" description="Polar residues" evidence="12">
    <location>
        <begin position="199"/>
        <end position="217"/>
    </location>
</feature>
<dbReference type="SMART" id="SM00239">
    <property type="entry name" value="C2"/>
    <property type="match status" value="1"/>
</dbReference>
<dbReference type="PROSITE" id="PS50004">
    <property type="entry name" value="C2"/>
    <property type="match status" value="1"/>
</dbReference>
<dbReference type="InterPro" id="IPR013083">
    <property type="entry name" value="Znf_RING/FYVE/PHD"/>
</dbReference>
<dbReference type="eggNOG" id="KOG1819">
    <property type="taxonomic scope" value="Eukaryota"/>
</dbReference>
<dbReference type="EMBL" id="GL832986">
    <property type="protein sequence ID" value="EGD79452.1"/>
    <property type="molecule type" value="Genomic_DNA"/>
</dbReference>
<dbReference type="InterPro" id="IPR000306">
    <property type="entry name" value="Znf_FYVE"/>
</dbReference>
<feature type="compositionally biased region" description="Gly residues" evidence="12">
    <location>
        <begin position="666"/>
        <end position="680"/>
    </location>
</feature>
<evidence type="ECO:0000256" key="6">
    <source>
        <dbReference type="ARBA" id="ARBA00022833"/>
    </source>
</evidence>
<feature type="region of interest" description="Disordered" evidence="12">
    <location>
        <begin position="662"/>
        <end position="696"/>
    </location>
</feature>
<feature type="compositionally biased region" description="Basic residues" evidence="12">
    <location>
        <begin position="58"/>
        <end position="68"/>
    </location>
</feature>
<evidence type="ECO:0000256" key="12">
    <source>
        <dbReference type="SAM" id="MobiDB-lite"/>
    </source>
</evidence>
<evidence type="ECO:0000256" key="1">
    <source>
        <dbReference type="ARBA" id="ARBA00004184"/>
    </source>
</evidence>
<gene>
    <name evidence="17" type="ORF">PTSG_10018</name>
</gene>
<dbReference type="Pfam" id="PF06602">
    <property type="entry name" value="Myotub-related"/>
    <property type="match status" value="1"/>
</dbReference>
<feature type="binding site" evidence="10">
    <location>
        <begin position="1061"/>
        <end position="1062"/>
    </location>
    <ligand>
        <name>substrate</name>
    </ligand>
</feature>
<dbReference type="InterPro" id="IPR000008">
    <property type="entry name" value="C2_dom"/>
</dbReference>
<proteinExistence type="predicted"/>
<evidence type="ECO:0000256" key="4">
    <source>
        <dbReference type="ARBA" id="ARBA00022771"/>
    </source>
</evidence>
<feature type="compositionally biased region" description="Low complexity" evidence="12">
    <location>
        <begin position="493"/>
        <end position="502"/>
    </location>
</feature>